<dbReference type="InterPro" id="IPR037245">
    <property type="entry name" value="FIP-RBD_C_sf"/>
</dbReference>
<evidence type="ECO:0000256" key="1">
    <source>
        <dbReference type="ARBA" id="ARBA00022448"/>
    </source>
</evidence>
<dbReference type="PANTHER" id="PTHR15746:SF22">
    <property type="entry name" value="RAB11 FAMILY-INTERACTING PROTEIN 1"/>
    <property type="match status" value="1"/>
</dbReference>
<feature type="region of interest" description="Disordered" evidence="3">
    <location>
        <begin position="114"/>
        <end position="302"/>
    </location>
</feature>
<accession>A0A9D3M2R8</accession>
<feature type="compositionally biased region" description="Low complexity" evidence="3">
    <location>
        <begin position="209"/>
        <end position="228"/>
    </location>
</feature>
<dbReference type="Proteomes" id="UP001044222">
    <property type="component" value="Chromosome 10"/>
</dbReference>
<dbReference type="Pfam" id="PF09457">
    <property type="entry name" value="RBD-FIP"/>
    <property type="match status" value="1"/>
</dbReference>
<dbReference type="PROSITE" id="PS51511">
    <property type="entry name" value="FIP_RBD"/>
    <property type="match status" value="1"/>
</dbReference>
<keyword evidence="1" id="KW-0813">Transport</keyword>
<evidence type="ECO:0000256" key="3">
    <source>
        <dbReference type="SAM" id="MobiDB-lite"/>
    </source>
</evidence>
<dbReference type="AlphaFoldDB" id="A0A9D3M2R8"/>
<protein>
    <recommendedName>
        <fullName evidence="4">FIP-RBD domain-containing protein</fullName>
    </recommendedName>
</protein>
<feature type="domain" description="FIP-RBD" evidence="4">
    <location>
        <begin position="324"/>
        <end position="386"/>
    </location>
</feature>
<keyword evidence="6" id="KW-1185">Reference proteome</keyword>
<dbReference type="InterPro" id="IPR037789">
    <property type="entry name" value="FIP_classI"/>
</dbReference>
<keyword evidence="2" id="KW-0597">Phosphoprotein</keyword>
<feature type="region of interest" description="Disordered" evidence="3">
    <location>
        <begin position="19"/>
        <end position="40"/>
    </location>
</feature>
<dbReference type="InterPro" id="IPR019018">
    <property type="entry name" value="Rab-bd_FIP-RBD"/>
</dbReference>
<comment type="caution">
    <text evidence="5">The sequence shown here is derived from an EMBL/GenBank/DDBJ whole genome shotgun (WGS) entry which is preliminary data.</text>
</comment>
<evidence type="ECO:0000313" key="6">
    <source>
        <dbReference type="Proteomes" id="UP001044222"/>
    </source>
</evidence>
<dbReference type="GO" id="GO:0031267">
    <property type="term" value="F:small GTPase binding"/>
    <property type="evidence" value="ECO:0007669"/>
    <property type="project" value="InterPro"/>
</dbReference>
<dbReference type="EMBL" id="JAFIRN010000010">
    <property type="protein sequence ID" value="KAG5840607.1"/>
    <property type="molecule type" value="Genomic_DNA"/>
</dbReference>
<organism evidence="5 6">
    <name type="scientific">Anguilla anguilla</name>
    <name type="common">European freshwater eel</name>
    <name type="synonym">Muraena anguilla</name>
    <dbReference type="NCBI Taxonomy" id="7936"/>
    <lineage>
        <taxon>Eukaryota</taxon>
        <taxon>Metazoa</taxon>
        <taxon>Chordata</taxon>
        <taxon>Craniata</taxon>
        <taxon>Vertebrata</taxon>
        <taxon>Euteleostomi</taxon>
        <taxon>Actinopterygii</taxon>
        <taxon>Neopterygii</taxon>
        <taxon>Teleostei</taxon>
        <taxon>Anguilliformes</taxon>
        <taxon>Anguillidae</taxon>
        <taxon>Anguilla</taxon>
    </lineage>
</organism>
<feature type="compositionally biased region" description="Basic and acidic residues" evidence="3">
    <location>
        <begin position="138"/>
        <end position="181"/>
    </location>
</feature>
<name>A0A9D3M2R8_ANGAN</name>
<gene>
    <name evidence="5" type="ORF">ANANG_G00190540</name>
</gene>
<dbReference type="Gene3D" id="1.20.5.2440">
    <property type="match status" value="1"/>
</dbReference>
<evidence type="ECO:0000313" key="5">
    <source>
        <dbReference type="EMBL" id="KAG5840607.1"/>
    </source>
</evidence>
<proteinExistence type="predicted"/>
<evidence type="ECO:0000256" key="2">
    <source>
        <dbReference type="ARBA" id="ARBA00022553"/>
    </source>
</evidence>
<dbReference type="SUPFAM" id="SSF144270">
    <property type="entry name" value="Eferin C-derminal domain-like"/>
    <property type="match status" value="1"/>
</dbReference>
<dbReference type="PANTHER" id="PTHR15746">
    <property type="entry name" value="RAB11-RELATED"/>
    <property type="match status" value="1"/>
</dbReference>
<evidence type="ECO:0000259" key="4">
    <source>
        <dbReference type="PROSITE" id="PS51511"/>
    </source>
</evidence>
<dbReference type="GO" id="GO:0045055">
    <property type="term" value="P:regulated exocytosis"/>
    <property type="evidence" value="ECO:0007669"/>
    <property type="project" value="TreeGrafter"/>
</dbReference>
<sequence length="393" mass="42338">MNHKSGKVLQMGSTAAVLRSAHEDPSTDTAVQGDSGKMEKLENSNVIRDRELFTSEQTQAAVSTVLESRNMPKQDLFEKPSELFPPVEKVDDDPFPSEVILAKDPWALPVQRFEGDDLFTGGPKREVKPDEAGMTTDDMEKLFGQKDERDPFSYFDHSDPVAKFPEQEKTKDNGAGKHTPGDQRASSSKKSRAPLPPAKPDNTRGAVDPFSPSSTSSPLPITSSLVSPEPLKAVAGDVGPQPSGTSGGKAPLRAWVSPSEAQAVAGQSRSGGMAVGKGGEPASTPRRPHPVKPMSSLENQAPANISLARDIKSSVIRENVPEKMKVSSSVESGPYSQLTQDELISLVVKQQDELSKKNGKILELEDYIDNLLVHVIDEKPSILLAMANTKKAI</sequence>
<reference evidence="5" key="1">
    <citation type="submission" date="2021-01" db="EMBL/GenBank/DDBJ databases">
        <title>A chromosome-scale assembly of European eel, Anguilla anguilla.</title>
        <authorList>
            <person name="Henkel C."/>
            <person name="Jong-Raadsen S.A."/>
            <person name="Dufour S."/>
            <person name="Weltzien F.-A."/>
            <person name="Palstra A.P."/>
            <person name="Pelster B."/>
            <person name="Spaink H.P."/>
            <person name="Van Den Thillart G.E."/>
            <person name="Jansen H."/>
            <person name="Zahm M."/>
            <person name="Klopp C."/>
            <person name="Cedric C."/>
            <person name="Louis A."/>
            <person name="Berthelot C."/>
            <person name="Parey E."/>
            <person name="Roest Crollius H."/>
            <person name="Montfort J."/>
            <person name="Robinson-Rechavi M."/>
            <person name="Bucao C."/>
            <person name="Bouchez O."/>
            <person name="Gislard M."/>
            <person name="Lluch J."/>
            <person name="Milhes M."/>
            <person name="Lampietro C."/>
            <person name="Lopez Roques C."/>
            <person name="Donnadieu C."/>
            <person name="Braasch I."/>
            <person name="Desvignes T."/>
            <person name="Postlethwait J."/>
            <person name="Bobe J."/>
            <person name="Guiguen Y."/>
            <person name="Dirks R."/>
        </authorList>
    </citation>
    <scope>NUCLEOTIDE SEQUENCE</scope>
    <source>
        <strain evidence="5">Tag_6206</strain>
        <tissue evidence="5">Liver</tissue>
    </source>
</reference>